<keyword evidence="2" id="KW-1185">Reference proteome</keyword>
<sequence>MAEIWHASMQGVPWTVEKMSAAVKQLRNRATISFVIGVDRTEDLVELDKRVFAKRPDLILYIWNRDAKTPCPEELLKTIAAMQYVAALKLDLQQPHDLTMLSAMKQMQFLNVVSPKKAQSLAFIHHYKQLTYLELHGKFDDLAPIAACKQLNTLVLNCTIEQLDFIVDLPLLQYLSIDSCDVKGPLEVIAHSSVTMLSLSSIRNLRDIQAVGEMYNLEFLSLVLTKVEQLCNFSKLDKLRQLELSSMKTLRDVDNLWSAKRLEYLELKELNTAIKAAAFAPLAKMPHLRQVDFRFIDFNKGRIAAMKAQLEQAGKGHLIYENISENQLIRSIALEHLAPILT</sequence>
<dbReference type="RefSeq" id="WP_377769269.1">
    <property type="nucleotide sequence ID" value="NZ_JBHUHO010000003.1"/>
</dbReference>
<dbReference type="Gene3D" id="3.80.10.10">
    <property type="entry name" value="Ribonuclease Inhibitor"/>
    <property type="match status" value="1"/>
</dbReference>
<evidence type="ECO:0000313" key="1">
    <source>
        <dbReference type="EMBL" id="MFD2114296.1"/>
    </source>
</evidence>
<gene>
    <name evidence="1" type="ORF">ACFSJH_00825</name>
</gene>
<proteinExistence type="predicted"/>
<dbReference type="InterPro" id="IPR032675">
    <property type="entry name" value="LRR_dom_sf"/>
</dbReference>
<dbReference type="SUPFAM" id="SSF52058">
    <property type="entry name" value="L domain-like"/>
    <property type="match status" value="1"/>
</dbReference>
<dbReference type="Proteomes" id="UP001597362">
    <property type="component" value="Unassembled WGS sequence"/>
</dbReference>
<accession>A0ABW4YFA2</accession>
<reference evidence="2" key="1">
    <citation type="journal article" date="2019" name="Int. J. Syst. Evol. Microbiol.">
        <title>The Global Catalogue of Microorganisms (GCM) 10K type strain sequencing project: providing services to taxonomists for standard genome sequencing and annotation.</title>
        <authorList>
            <consortium name="The Broad Institute Genomics Platform"/>
            <consortium name="The Broad Institute Genome Sequencing Center for Infectious Disease"/>
            <person name="Wu L."/>
            <person name="Ma J."/>
        </authorList>
    </citation>
    <scope>NUCLEOTIDE SEQUENCE [LARGE SCALE GENOMIC DNA]</scope>
    <source>
        <strain evidence="2">GH52</strain>
    </source>
</reference>
<comment type="caution">
    <text evidence="1">The sequence shown here is derived from an EMBL/GenBank/DDBJ whole genome shotgun (WGS) entry which is preliminary data.</text>
</comment>
<evidence type="ECO:0000313" key="2">
    <source>
        <dbReference type="Proteomes" id="UP001597362"/>
    </source>
</evidence>
<evidence type="ECO:0008006" key="3">
    <source>
        <dbReference type="Google" id="ProtNLM"/>
    </source>
</evidence>
<organism evidence="1 2">
    <name type="scientific">Paenibacillus yanchengensis</name>
    <dbReference type="NCBI Taxonomy" id="2035833"/>
    <lineage>
        <taxon>Bacteria</taxon>
        <taxon>Bacillati</taxon>
        <taxon>Bacillota</taxon>
        <taxon>Bacilli</taxon>
        <taxon>Bacillales</taxon>
        <taxon>Paenibacillaceae</taxon>
        <taxon>Paenibacillus</taxon>
    </lineage>
</organism>
<name>A0ABW4YFA2_9BACL</name>
<protein>
    <recommendedName>
        <fullName evidence="3">Leucine-rich repeat domain-containing protein</fullName>
    </recommendedName>
</protein>
<dbReference type="EMBL" id="JBHUHO010000003">
    <property type="protein sequence ID" value="MFD2114296.1"/>
    <property type="molecule type" value="Genomic_DNA"/>
</dbReference>